<organism evidence="3 4">
    <name type="scientific">Saguinus oedipus</name>
    <name type="common">Cotton-top tamarin</name>
    <name type="synonym">Oedipomidas oedipus</name>
    <dbReference type="NCBI Taxonomy" id="9490"/>
    <lineage>
        <taxon>Eukaryota</taxon>
        <taxon>Metazoa</taxon>
        <taxon>Chordata</taxon>
        <taxon>Craniata</taxon>
        <taxon>Vertebrata</taxon>
        <taxon>Euteleostomi</taxon>
        <taxon>Mammalia</taxon>
        <taxon>Eutheria</taxon>
        <taxon>Euarchontoglires</taxon>
        <taxon>Primates</taxon>
        <taxon>Haplorrhini</taxon>
        <taxon>Platyrrhini</taxon>
        <taxon>Cebidae</taxon>
        <taxon>Callitrichinae</taxon>
        <taxon>Saguinus</taxon>
    </lineage>
</organism>
<comment type="function">
    <text evidence="1">DNA polymerase II participates in chromosomal DNA replication.</text>
</comment>
<feature type="domain" description="DNA polymerase epsilon catalytic subunit A C-terminal" evidence="2">
    <location>
        <begin position="1"/>
        <end position="244"/>
    </location>
</feature>
<protein>
    <recommendedName>
        <fullName evidence="1">DNA polymerase epsilon catalytic subunit</fullName>
        <ecNumber evidence="1">2.7.7.7</ecNumber>
    </recommendedName>
</protein>
<proteinExistence type="inferred from homology"/>
<evidence type="ECO:0000259" key="2">
    <source>
        <dbReference type="SMART" id="SM01159"/>
    </source>
</evidence>
<dbReference type="InterPro" id="IPR013697">
    <property type="entry name" value="DNA_pol_e_suA_C"/>
</dbReference>
<keyword evidence="1" id="KW-0862">Zinc</keyword>
<reference evidence="3 4" key="1">
    <citation type="submission" date="2023-05" db="EMBL/GenBank/DDBJ databases">
        <title>B98-5 Cell Line De Novo Hybrid Assembly: An Optical Mapping Approach.</title>
        <authorList>
            <person name="Kananen K."/>
            <person name="Auerbach J.A."/>
            <person name="Kautto E."/>
            <person name="Blachly J.S."/>
        </authorList>
    </citation>
    <scope>NUCLEOTIDE SEQUENCE [LARGE SCALE GENOMIC DNA]</scope>
    <source>
        <strain evidence="3">B95-8</strain>
        <tissue evidence="3">Cell line</tissue>
    </source>
</reference>
<gene>
    <name evidence="3" type="ORF">P7K49_020707</name>
</gene>
<keyword evidence="1" id="KW-0004">4Fe-4S</keyword>
<keyword evidence="1" id="KW-0479">Metal-binding</keyword>
<name>A0ABQ9V173_SAGOE</name>
<keyword evidence="1" id="KW-0863">Zinc-finger</keyword>
<dbReference type="PANTHER" id="PTHR10670:SF0">
    <property type="entry name" value="DNA POLYMERASE EPSILON CATALYTIC SUBUNIT A"/>
    <property type="match status" value="1"/>
</dbReference>
<keyword evidence="4" id="KW-1185">Reference proteome</keyword>
<dbReference type="EC" id="2.7.7.7" evidence="1"/>
<dbReference type="EMBL" id="JASSZA010000009">
    <property type="protein sequence ID" value="KAK2103040.1"/>
    <property type="molecule type" value="Genomic_DNA"/>
</dbReference>
<keyword evidence="1" id="KW-0411">Iron-sulfur</keyword>
<comment type="catalytic activity">
    <reaction evidence="1">
        <text>DNA(n) + a 2'-deoxyribonucleoside 5'-triphosphate = DNA(n+1) + diphosphate</text>
        <dbReference type="Rhea" id="RHEA:22508"/>
        <dbReference type="Rhea" id="RHEA-COMP:17339"/>
        <dbReference type="Rhea" id="RHEA-COMP:17340"/>
        <dbReference type="ChEBI" id="CHEBI:33019"/>
        <dbReference type="ChEBI" id="CHEBI:61560"/>
        <dbReference type="ChEBI" id="CHEBI:173112"/>
        <dbReference type="EC" id="2.7.7.7"/>
    </reaction>
</comment>
<accession>A0ABQ9V173</accession>
<keyword evidence="1" id="KW-0408">Iron</keyword>
<comment type="caution">
    <text evidence="3">The sequence shown here is derived from an EMBL/GenBank/DDBJ whole genome shotgun (WGS) entry which is preliminary data.</text>
</comment>
<dbReference type="Pfam" id="PF08490">
    <property type="entry name" value="DUF1744"/>
    <property type="match status" value="2"/>
</dbReference>
<dbReference type="SMART" id="SM01159">
    <property type="entry name" value="DUF1744"/>
    <property type="match status" value="1"/>
</dbReference>
<keyword evidence="1" id="KW-0238">DNA-binding</keyword>
<keyword evidence="1" id="KW-0235">DNA replication</keyword>
<comment type="subcellular location">
    <subcellularLocation>
        <location evidence="1">Nucleus</location>
    </subcellularLocation>
</comment>
<keyword evidence="1" id="KW-0239">DNA-directed DNA polymerase</keyword>
<keyword evidence="1" id="KW-0539">Nucleus</keyword>
<dbReference type="Proteomes" id="UP001266305">
    <property type="component" value="Unassembled WGS sequence"/>
</dbReference>
<sequence>MLAEHGVSSAVCIELDLQNLAVNTILQSHHVNDMEGADSMGISFDVIQQASLEDMITGGQAASAPASYDETALCSNTFRILKSMVVGWVKEITQYHNIYADNQVMHFYRWLRSPSSLLHDPALHRTLHNMMKKLFLQERWAAPRSCPFPAQVMLRFIACVLEAFLLQDAEVSSLMDFLSALWLCMAVASPPQTLNLLRRLIAEFKRLGSSVIYANFNRIILCTKKRRVEDAIAYVEYITSRCGWLLLWL</sequence>
<comment type="similarity">
    <text evidence="1">Belongs to the DNA polymerase type-B family.</text>
</comment>
<keyword evidence="1" id="KW-0548">Nucleotidyltransferase</keyword>
<evidence type="ECO:0000256" key="1">
    <source>
        <dbReference type="RuleBase" id="RU365029"/>
    </source>
</evidence>
<evidence type="ECO:0000313" key="3">
    <source>
        <dbReference type="EMBL" id="KAK2103040.1"/>
    </source>
</evidence>
<evidence type="ECO:0000313" key="4">
    <source>
        <dbReference type="Proteomes" id="UP001266305"/>
    </source>
</evidence>
<keyword evidence="1" id="KW-0808">Transferase</keyword>
<comment type="cofactor">
    <cofactor evidence="1">
        <name>[4Fe-4S] cluster</name>
        <dbReference type="ChEBI" id="CHEBI:49883"/>
    </cofactor>
</comment>
<dbReference type="InterPro" id="IPR029703">
    <property type="entry name" value="POL2"/>
</dbReference>
<dbReference type="PANTHER" id="PTHR10670">
    <property type="entry name" value="DNA POLYMERASE EPSILON CATALYTIC SUBUNIT A"/>
    <property type="match status" value="1"/>
</dbReference>